<keyword evidence="27" id="KW-1185">Reference proteome</keyword>
<evidence type="ECO:0000256" key="18">
    <source>
        <dbReference type="ARBA" id="ARBA00051303"/>
    </source>
</evidence>
<dbReference type="InterPro" id="IPR044492">
    <property type="entry name" value="P_typ_ATPase_HD_dom"/>
</dbReference>
<dbReference type="InterPro" id="IPR023298">
    <property type="entry name" value="ATPase_P-typ_TM_dom_sf"/>
</dbReference>
<dbReference type="NCBIfam" id="TIGR01494">
    <property type="entry name" value="ATPase_P-type"/>
    <property type="match status" value="2"/>
</dbReference>
<keyword evidence="6" id="KW-1003">Cell membrane</keyword>
<name>A0A8J4Q1S2_9MYCE</name>
<keyword evidence="12 21" id="KW-0460">Magnesium</keyword>
<evidence type="ECO:0000256" key="16">
    <source>
        <dbReference type="ARBA" id="ARBA00023136"/>
    </source>
</evidence>
<dbReference type="InterPro" id="IPR001757">
    <property type="entry name" value="P_typ_ATPase"/>
</dbReference>
<feature type="transmembrane region" description="Helical" evidence="22">
    <location>
        <begin position="358"/>
        <end position="381"/>
    </location>
</feature>
<evidence type="ECO:0000259" key="25">
    <source>
        <dbReference type="Pfam" id="PF16212"/>
    </source>
</evidence>
<dbReference type="Pfam" id="PF16212">
    <property type="entry name" value="PhoLip_ATPase_C"/>
    <property type="match status" value="1"/>
</dbReference>
<reference evidence="26" key="1">
    <citation type="submission" date="2020-01" db="EMBL/GenBank/DDBJ databases">
        <title>Development of genomics and gene disruption for Polysphondylium violaceum indicates a role for the polyketide synthase stlB in stalk morphogenesis.</title>
        <authorList>
            <person name="Narita B."/>
            <person name="Kawabe Y."/>
            <person name="Kin K."/>
            <person name="Saito T."/>
            <person name="Gibbs R."/>
            <person name="Kuspa A."/>
            <person name="Muzny D."/>
            <person name="Queller D."/>
            <person name="Richards S."/>
            <person name="Strassman J."/>
            <person name="Sucgang R."/>
            <person name="Worley K."/>
            <person name="Schaap P."/>
        </authorList>
    </citation>
    <scope>NUCLEOTIDE SEQUENCE</scope>
    <source>
        <strain evidence="26">QSvi11</strain>
    </source>
</reference>
<dbReference type="EMBL" id="AJWJ01000006">
    <property type="protein sequence ID" value="KAF2078368.1"/>
    <property type="molecule type" value="Genomic_DNA"/>
</dbReference>
<evidence type="ECO:0000256" key="9">
    <source>
        <dbReference type="ARBA" id="ARBA00022723"/>
    </source>
</evidence>
<dbReference type="InterPro" id="IPR023214">
    <property type="entry name" value="HAD_sf"/>
</dbReference>
<evidence type="ECO:0000256" key="21">
    <source>
        <dbReference type="PIRSR" id="PIRSR606539-3"/>
    </source>
</evidence>
<dbReference type="Proteomes" id="UP000695562">
    <property type="component" value="Unassembled WGS sequence"/>
</dbReference>
<dbReference type="OrthoDB" id="377733at2759"/>
<dbReference type="PANTHER" id="PTHR24092:SF150">
    <property type="entry name" value="PHOSPHOLIPID-TRANSPORTING ATPASE"/>
    <property type="match status" value="1"/>
</dbReference>
<evidence type="ECO:0000256" key="15">
    <source>
        <dbReference type="ARBA" id="ARBA00023034"/>
    </source>
</evidence>
<dbReference type="GO" id="GO:0005802">
    <property type="term" value="C:trans-Golgi network"/>
    <property type="evidence" value="ECO:0007669"/>
    <property type="project" value="TreeGrafter"/>
</dbReference>
<comment type="cofactor">
    <cofactor evidence="1 21">
        <name>Mg(2+)</name>
        <dbReference type="ChEBI" id="CHEBI:18420"/>
    </cofactor>
</comment>
<evidence type="ECO:0000256" key="3">
    <source>
        <dbReference type="ARBA" id="ARBA00004236"/>
    </source>
</evidence>
<evidence type="ECO:0000256" key="8">
    <source>
        <dbReference type="ARBA" id="ARBA00022692"/>
    </source>
</evidence>
<dbReference type="FunFam" id="3.40.50.1000:FF:000010">
    <property type="entry name" value="Phospholipid-transporting ATPase"/>
    <property type="match status" value="1"/>
</dbReference>
<feature type="binding site" evidence="20">
    <location>
        <position position="886"/>
    </location>
    <ligand>
        <name>ATP</name>
        <dbReference type="ChEBI" id="CHEBI:30616"/>
    </ligand>
</feature>
<keyword evidence="11 20" id="KW-0067">ATP-binding</keyword>
<evidence type="ECO:0000256" key="11">
    <source>
        <dbReference type="ARBA" id="ARBA00022840"/>
    </source>
</evidence>
<proteinExistence type="inferred from homology"/>
<evidence type="ECO:0000256" key="10">
    <source>
        <dbReference type="ARBA" id="ARBA00022741"/>
    </source>
</evidence>
<dbReference type="InterPro" id="IPR023299">
    <property type="entry name" value="ATPase_P-typ_cyto_dom_N"/>
</dbReference>
<evidence type="ECO:0000256" key="13">
    <source>
        <dbReference type="ARBA" id="ARBA00022967"/>
    </source>
</evidence>
<feature type="binding site" evidence="21">
    <location>
        <position position="474"/>
    </location>
    <ligand>
        <name>Mg(2+)</name>
        <dbReference type="ChEBI" id="CHEBI:18420"/>
    </ligand>
</feature>
<evidence type="ECO:0000256" key="14">
    <source>
        <dbReference type="ARBA" id="ARBA00022989"/>
    </source>
</evidence>
<dbReference type="InterPro" id="IPR006539">
    <property type="entry name" value="P-type_ATPase_IV"/>
</dbReference>
<feature type="region of interest" description="Disordered" evidence="23">
    <location>
        <begin position="1"/>
        <end position="53"/>
    </location>
</feature>
<feature type="active site" description="4-aspartylphosphate intermediate" evidence="19">
    <location>
        <position position="472"/>
    </location>
</feature>
<dbReference type="InterPro" id="IPR018303">
    <property type="entry name" value="ATPase_P-typ_P_site"/>
</dbReference>
<feature type="transmembrane region" description="Helical" evidence="22">
    <location>
        <begin position="1059"/>
        <end position="1080"/>
    </location>
</feature>
<feature type="binding site" evidence="21">
    <location>
        <position position="472"/>
    </location>
    <ligand>
        <name>Mg(2+)</name>
        <dbReference type="ChEBI" id="CHEBI:18420"/>
    </ligand>
</feature>
<evidence type="ECO:0000256" key="6">
    <source>
        <dbReference type="ARBA" id="ARBA00022475"/>
    </source>
</evidence>
<organism evidence="26 27">
    <name type="scientific">Polysphondylium violaceum</name>
    <dbReference type="NCBI Taxonomy" id="133409"/>
    <lineage>
        <taxon>Eukaryota</taxon>
        <taxon>Amoebozoa</taxon>
        <taxon>Evosea</taxon>
        <taxon>Eumycetozoa</taxon>
        <taxon>Dictyostelia</taxon>
        <taxon>Dictyosteliales</taxon>
        <taxon>Dictyosteliaceae</taxon>
        <taxon>Polysphondylium</taxon>
    </lineage>
</organism>
<dbReference type="Gene3D" id="3.40.50.1000">
    <property type="entry name" value="HAD superfamily/HAD-like"/>
    <property type="match status" value="1"/>
</dbReference>
<keyword evidence="8 22" id="KW-0812">Transmembrane</keyword>
<dbReference type="PROSITE" id="PS00154">
    <property type="entry name" value="ATPASE_E1_E2"/>
    <property type="match status" value="1"/>
</dbReference>
<dbReference type="SFLD" id="SFLDF00027">
    <property type="entry name" value="p-type_atpase"/>
    <property type="match status" value="1"/>
</dbReference>
<feature type="binding site" evidence="20">
    <location>
        <position position="685"/>
    </location>
    <ligand>
        <name>ATP</name>
        <dbReference type="ChEBI" id="CHEBI:30616"/>
    </ligand>
</feature>
<dbReference type="SUPFAM" id="SSF81653">
    <property type="entry name" value="Calcium ATPase, transduction domain A"/>
    <property type="match status" value="1"/>
</dbReference>
<evidence type="ECO:0000256" key="12">
    <source>
        <dbReference type="ARBA" id="ARBA00022842"/>
    </source>
</evidence>
<keyword evidence="14 22" id="KW-1133">Transmembrane helix</keyword>
<dbReference type="PRINTS" id="PR00119">
    <property type="entry name" value="CATATPASE"/>
</dbReference>
<dbReference type="GO" id="GO:0140326">
    <property type="term" value="F:ATPase-coupled intramembrane lipid transporter activity"/>
    <property type="evidence" value="ECO:0007669"/>
    <property type="project" value="UniProtKB-EC"/>
</dbReference>
<evidence type="ECO:0000256" key="22">
    <source>
        <dbReference type="RuleBase" id="RU362033"/>
    </source>
</evidence>
<evidence type="ECO:0000256" key="7">
    <source>
        <dbReference type="ARBA" id="ARBA00022553"/>
    </source>
</evidence>
<evidence type="ECO:0000256" key="2">
    <source>
        <dbReference type="ARBA" id="ARBA00004141"/>
    </source>
</evidence>
<comment type="subcellular location">
    <subcellularLocation>
        <location evidence="3">Cell membrane</location>
    </subcellularLocation>
    <subcellularLocation>
        <location evidence="4">Golgi apparatus</location>
    </subcellularLocation>
    <subcellularLocation>
        <location evidence="2 22">Membrane</location>
        <topology evidence="2 22">Multi-pass membrane protein</topology>
    </subcellularLocation>
</comment>
<feature type="binding site" evidence="21">
    <location>
        <position position="883"/>
    </location>
    <ligand>
        <name>Mg(2+)</name>
        <dbReference type="ChEBI" id="CHEBI:18420"/>
    </ligand>
</feature>
<feature type="transmembrane region" description="Helical" evidence="22">
    <location>
        <begin position="404"/>
        <end position="424"/>
    </location>
</feature>
<dbReference type="SUPFAM" id="SSF81660">
    <property type="entry name" value="Metal cation-transporting ATPase, ATP-binding domain N"/>
    <property type="match status" value="1"/>
</dbReference>
<comment type="similarity">
    <text evidence="5 22">Belongs to the cation transport ATPase (P-type) (TC 3.A.3) family. Type IV subfamily.</text>
</comment>
<dbReference type="AlphaFoldDB" id="A0A8J4Q1S2"/>
<dbReference type="InterPro" id="IPR032631">
    <property type="entry name" value="P-type_ATPase_N"/>
</dbReference>
<evidence type="ECO:0000256" key="20">
    <source>
        <dbReference type="PIRSR" id="PIRSR606539-2"/>
    </source>
</evidence>
<sequence>MSLLQESINSTGRRNSISSNSSGSPFLQNSTSSATSPYLHNSTRMNPHKPHTEIPLKELKSSNKLLIEEDPDQSNKPFFQKLWDKIVLNDYFIGDGRTIHINNNENNKIFGYSNNYVRTSKYTLLTFLPLNLFEQFCRLANIYFLIISALQLIPNISPTGKYTTLGPLLVVLAITGLKEAYEDFRRHRQDRFVNESLALVLKGNKFELTKWKDIQVGDIVKVLNKQYLPTDLVILSSSEPQSMCYIETGNLDGETNLKIRQGLEETCHLVDEESLSTFNGLIECEHPNNKIYSFSGSLHMDSKILSLSVKQVLLRGTMLRNTKWITGVTIFTGRDTKLMRNSNVTPLKRSGIEKSTNFYIIFIFFLQILLCAGCAIANGIWNGNHRTTEPSYIYWIRTSSEEGALSFLTFLILFNNLIPISLYVSMEFVKLIQALFINSDIEMYHKETDTPALARTSNLNEELGQIQYIFTDKTGTLTQNKMVFKKCSIAGVSYGTGVTEATMGAMIRQGKSLEDIPIPSPSSNGSGSGANGSTPFVDFNDDRLIADLGNSNNSEQIRDFMFILSVCHTVIPEVEEDKLIYQASSPDECALVNAARYFGFTFTRRTPRAVFIEFQGQEYKYDILNVLEFNSTRKRMSVIVRTPSGKLLLYCKGADSVIFERLSPGQPYADVTINHLQDFATEGLRTLCIATTELDEQIYQEWNKEFDIANTCLVDRELQLERVAETIERNLFLIGATAIEDKLQEGVPETIDTLLTAGIKIWVLTGDKQETAINIGFSCQLLNQQMELLVINEQTKENTIIELNRRLNELSTKEYEETRDNLALIIDGTTLNFALDGNIKISLLKLAKQCRAVICCRVSPLQKSKIVSLVKDSLNVVTLAIGDGANDVSMIQAAHVGIGISGEEGLQAARSSDYAIAQFRFLSRLLLVHGRYSYRRISRLICYCFYKNICLYITQFWFTILNGWSGQTLYERFTLTAYNIAWTLVPIIALGALDKDVNESVVLEHPQLYQSGPRRDHFNIRVFWGWVANGVYHSFILFAFPTLIFRAGLPFTAGKAIDLFSIGTVAFSCIVLTVNIKLALETRYWTWINHVAIWGSIVIYFMWLVIFGKFWEVDSLDVGSDLYSIIYHLGTSAVFYFSILIVPVIALWRDFTWKFIHRSELTKPYHVAQELQKSSTPKKSIGSKKKSGYTGYSFSQDSGQADALKKFTES</sequence>
<keyword evidence="10 20" id="KW-0547">Nucleotide-binding</keyword>
<feature type="binding site" evidence="20">
    <location>
        <position position="863"/>
    </location>
    <ligand>
        <name>ATP</name>
        <dbReference type="ChEBI" id="CHEBI:30616"/>
    </ligand>
</feature>
<feature type="region of interest" description="Disordered" evidence="23">
    <location>
        <begin position="1171"/>
        <end position="1210"/>
    </location>
</feature>
<dbReference type="SFLD" id="SFLDS00003">
    <property type="entry name" value="Haloacid_Dehalogenase"/>
    <property type="match status" value="1"/>
</dbReference>
<keyword evidence="16 22" id="KW-0472">Membrane</keyword>
<feature type="binding site" evidence="20">
    <location>
        <position position="474"/>
    </location>
    <ligand>
        <name>ATP</name>
        <dbReference type="ChEBI" id="CHEBI:30616"/>
    </ligand>
</feature>
<feature type="domain" description="P-type ATPase C-terminal" evidence="25">
    <location>
        <begin position="909"/>
        <end position="1158"/>
    </location>
</feature>
<feature type="binding site" evidence="20">
    <location>
        <position position="472"/>
    </location>
    <ligand>
        <name>ATP</name>
        <dbReference type="ChEBI" id="CHEBI:30616"/>
    </ligand>
</feature>
<dbReference type="Pfam" id="PF16209">
    <property type="entry name" value="PhoLip_ATPase_N"/>
    <property type="match status" value="1"/>
</dbReference>
<dbReference type="InterPro" id="IPR008250">
    <property type="entry name" value="ATPase_P-typ_transduc_dom_A_sf"/>
</dbReference>
<feature type="binding site" evidence="20">
    <location>
        <position position="629"/>
    </location>
    <ligand>
        <name>ATP</name>
        <dbReference type="ChEBI" id="CHEBI:30616"/>
    </ligand>
</feature>
<evidence type="ECO:0000256" key="17">
    <source>
        <dbReference type="ARBA" id="ARBA00034036"/>
    </source>
</evidence>
<evidence type="ECO:0000313" key="26">
    <source>
        <dbReference type="EMBL" id="KAF2078368.1"/>
    </source>
</evidence>
<dbReference type="Gene3D" id="3.40.1110.10">
    <property type="entry name" value="Calcium-transporting ATPase, cytoplasmic domain N"/>
    <property type="match status" value="1"/>
</dbReference>
<evidence type="ECO:0000259" key="24">
    <source>
        <dbReference type="Pfam" id="PF16209"/>
    </source>
</evidence>
<comment type="catalytic activity">
    <reaction evidence="17 22">
        <text>ATP + H2O + phospholipidSide 1 = ADP + phosphate + phospholipidSide 2.</text>
        <dbReference type="EC" id="7.6.2.1"/>
    </reaction>
</comment>
<evidence type="ECO:0000256" key="5">
    <source>
        <dbReference type="ARBA" id="ARBA00008109"/>
    </source>
</evidence>
<feature type="binding site" evidence="20">
    <location>
        <position position="765"/>
    </location>
    <ligand>
        <name>ATP</name>
        <dbReference type="ChEBI" id="CHEBI:30616"/>
    </ligand>
</feature>
<evidence type="ECO:0000313" key="27">
    <source>
        <dbReference type="Proteomes" id="UP000695562"/>
    </source>
</evidence>
<dbReference type="SFLD" id="SFLDG00002">
    <property type="entry name" value="C1.7:_P-type_atpase_like"/>
    <property type="match status" value="1"/>
</dbReference>
<dbReference type="EC" id="7.6.2.1" evidence="22"/>
<feature type="compositionally biased region" description="Low complexity" evidence="23">
    <location>
        <begin position="7"/>
        <end position="24"/>
    </location>
</feature>
<keyword evidence="9 21" id="KW-0479">Metal-binding</keyword>
<evidence type="ECO:0000256" key="23">
    <source>
        <dbReference type="SAM" id="MobiDB-lite"/>
    </source>
</evidence>
<evidence type="ECO:0000256" key="1">
    <source>
        <dbReference type="ARBA" id="ARBA00001946"/>
    </source>
</evidence>
<evidence type="ECO:0000256" key="19">
    <source>
        <dbReference type="PIRSR" id="PIRSR606539-1"/>
    </source>
</evidence>
<feature type="transmembrane region" description="Helical" evidence="22">
    <location>
        <begin position="1023"/>
        <end position="1047"/>
    </location>
</feature>
<feature type="domain" description="P-type ATPase N-terminal" evidence="24">
    <location>
        <begin position="99"/>
        <end position="165"/>
    </location>
</feature>
<comment type="caution">
    <text evidence="26">The sequence shown here is derived from an EMBL/GenBank/DDBJ whole genome shotgun (WGS) entry which is preliminary data.</text>
</comment>
<dbReference type="GO" id="GO:0016887">
    <property type="term" value="F:ATP hydrolysis activity"/>
    <property type="evidence" value="ECO:0007669"/>
    <property type="project" value="InterPro"/>
</dbReference>
<feature type="binding site" evidence="20">
    <location>
        <position position="588"/>
    </location>
    <ligand>
        <name>ATP</name>
        <dbReference type="ChEBI" id="CHEBI:30616"/>
    </ligand>
</feature>
<dbReference type="PANTHER" id="PTHR24092">
    <property type="entry name" value="PROBABLE PHOSPHOLIPID-TRANSPORTING ATPASE"/>
    <property type="match status" value="1"/>
</dbReference>
<keyword evidence="15" id="KW-0333">Golgi apparatus</keyword>
<dbReference type="GO" id="GO:0045332">
    <property type="term" value="P:phospholipid translocation"/>
    <property type="evidence" value="ECO:0007669"/>
    <property type="project" value="TreeGrafter"/>
</dbReference>
<dbReference type="InterPro" id="IPR036412">
    <property type="entry name" value="HAD-like_sf"/>
</dbReference>
<dbReference type="GO" id="GO:0000287">
    <property type="term" value="F:magnesium ion binding"/>
    <property type="evidence" value="ECO:0007669"/>
    <property type="project" value="UniProtKB-UniRule"/>
</dbReference>
<dbReference type="FunFam" id="2.70.150.10:FF:000021">
    <property type="entry name" value="Phospholipid-transporting ATPase"/>
    <property type="match status" value="1"/>
</dbReference>
<feature type="binding site" evidence="20">
    <location>
        <position position="766"/>
    </location>
    <ligand>
        <name>ATP</name>
        <dbReference type="ChEBI" id="CHEBI:30616"/>
    </ligand>
</feature>
<feature type="binding site" evidence="21">
    <location>
        <position position="887"/>
    </location>
    <ligand>
        <name>Mg(2+)</name>
        <dbReference type="ChEBI" id="CHEBI:18420"/>
    </ligand>
</feature>
<feature type="binding site" evidence="20">
    <location>
        <position position="887"/>
    </location>
    <ligand>
        <name>ATP</name>
        <dbReference type="ChEBI" id="CHEBI:30616"/>
    </ligand>
</feature>
<feature type="transmembrane region" description="Helical" evidence="22">
    <location>
        <begin position="973"/>
        <end position="993"/>
    </location>
</feature>
<feature type="binding site" evidence="20">
    <location>
        <position position="652"/>
    </location>
    <ligand>
        <name>ATP</name>
        <dbReference type="ChEBI" id="CHEBI:30616"/>
    </ligand>
</feature>
<feature type="compositionally biased region" description="Polar residues" evidence="23">
    <location>
        <begin position="25"/>
        <end position="45"/>
    </location>
</feature>
<dbReference type="CDD" id="cd02073">
    <property type="entry name" value="P-type_ATPase_APLT_Dnf-like"/>
    <property type="match status" value="1"/>
</dbReference>
<accession>A0A8J4Q1S2</accession>
<dbReference type="GO" id="GO:0005524">
    <property type="term" value="F:ATP binding"/>
    <property type="evidence" value="ECO:0007669"/>
    <property type="project" value="UniProtKB-UniRule"/>
</dbReference>
<dbReference type="FunFam" id="3.40.1110.10:FF:000035">
    <property type="entry name" value="Phospholipid-transporting ATPase"/>
    <property type="match status" value="1"/>
</dbReference>
<evidence type="ECO:0000256" key="4">
    <source>
        <dbReference type="ARBA" id="ARBA00004555"/>
    </source>
</evidence>
<feature type="binding site" evidence="20">
    <location>
        <position position="473"/>
    </location>
    <ligand>
        <name>ATP</name>
        <dbReference type="ChEBI" id="CHEBI:30616"/>
    </ligand>
</feature>
<dbReference type="SUPFAM" id="SSF56784">
    <property type="entry name" value="HAD-like"/>
    <property type="match status" value="1"/>
</dbReference>
<protein>
    <recommendedName>
        <fullName evidence="22">Phospholipid-transporting ATPase</fullName>
        <ecNumber evidence="22">7.6.2.1</ecNumber>
    </recommendedName>
</protein>
<feature type="transmembrane region" description="Helical" evidence="22">
    <location>
        <begin position="1087"/>
        <end position="1106"/>
    </location>
</feature>
<comment type="catalytic activity">
    <reaction evidence="18">
        <text>a 1,2-diacyl-sn-glycero-3-phospho-L-serine(out) + ATP + H2O = a 1,2-diacyl-sn-glycero-3-phospho-L-serine(in) + ADP + phosphate + H(+)</text>
        <dbReference type="Rhea" id="RHEA:38567"/>
        <dbReference type="ChEBI" id="CHEBI:15377"/>
        <dbReference type="ChEBI" id="CHEBI:15378"/>
        <dbReference type="ChEBI" id="CHEBI:30616"/>
        <dbReference type="ChEBI" id="CHEBI:43474"/>
        <dbReference type="ChEBI" id="CHEBI:57262"/>
        <dbReference type="ChEBI" id="CHEBI:456216"/>
    </reaction>
    <physiologicalReaction direction="left-to-right" evidence="18">
        <dbReference type="Rhea" id="RHEA:38568"/>
    </physiologicalReaction>
</comment>
<dbReference type="Pfam" id="PF13246">
    <property type="entry name" value="Cation_ATPase"/>
    <property type="match status" value="1"/>
</dbReference>
<feature type="transmembrane region" description="Helical" evidence="22">
    <location>
        <begin position="1126"/>
        <end position="1148"/>
    </location>
</feature>
<dbReference type="InterPro" id="IPR032630">
    <property type="entry name" value="P_typ_ATPase_c"/>
</dbReference>
<dbReference type="SUPFAM" id="SSF81665">
    <property type="entry name" value="Calcium ATPase, transmembrane domain M"/>
    <property type="match status" value="1"/>
</dbReference>
<feature type="binding site" evidence="20">
    <location>
        <position position="767"/>
    </location>
    <ligand>
        <name>ATP</name>
        <dbReference type="ChEBI" id="CHEBI:30616"/>
    </ligand>
</feature>
<dbReference type="NCBIfam" id="TIGR01652">
    <property type="entry name" value="ATPase-Plipid"/>
    <property type="match status" value="1"/>
</dbReference>
<dbReference type="Gene3D" id="2.70.150.10">
    <property type="entry name" value="Calcium-transporting ATPase, cytoplasmic transduction domain A"/>
    <property type="match status" value="1"/>
</dbReference>
<feature type="binding site" evidence="20">
    <location>
        <position position="857"/>
    </location>
    <ligand>
        <name>ATP</name>
        <dbReference type="ChEBI" id="CHEBI:30616"/>
    </ligand>
</feature>
<gene>
    <name evidence="26" type="ORF">CYY_000352</name>
</gene>
<dbReference type="GO" id="GO:0005886">
    <property type="term" value="C:plasma membrane"/>
    <property type="evidence" value="ECO:0007669"/>
    <property type="project" value="UniProtKB-SubCell"/>
</dbReference>
<keyword evidence="13 22" id="KW-1278">Translocase</keyword>
<keyword evidence="7" id="KW-0597">Phosphoprotein</keyword>